<dbReference type="InterPro" id="IPR023195">
    <property type="entry name" value="Nict_dMeBzImd_PRibTrfase_N"/>
</dbReference>
<protein>
    <recommendedName>
        <fullName evidence="4 10">Nicotinate-nucleotide--dimethylbenzimidazole phosphoribosyltransferase</fullName>
        <shortName evidence="10">NN:DBI PRT</shortName>
        <ecNumber evidence="3 10">2.4.2.21</ecNumber>
    </recommendedName>
    <alternativeName>
        <fullName evidence="8 10">N(1)-alpha-phosphoribosyltransferase</fullName>
    </alternativeName>
</protein>
<evidence type="ECO:0000256" key="4">
    <source>
        <dbReference type="ARBA" id="ARBA00015486"/>
    </source>
</evidence>
<dbReference type="Proteomes" id="UP000253744">
    <property type="component" value="Plasmid pDrdA"/>
</dbReference>
<keyword evidence="7 10" id="KW-0808">Transferase</keyword>
<dbReference type="InterPro" id="IPR036087">
    <property type="entry name" value="Nict_dMeBzImd_PRibTrfase_sf"/>
</dbReference>
<evidence type="ECO:0000313" key="13">
    <source>
        <dbReference type="Proteomes" id="UP000253744"/>
    </source>
</evidence>
<feature type="active site" description="Proton acceptor" evidence="10">
    <location>
        <position position="330"/>
    </location>
</feature>
<evidence type="ECO:0000256" key="9">
    <source>
        <dbReference type="ARBA" id="ARBA00047340"/>
    </source>
</evidence>
<dbReference type="InterPro" id="IPR017846">
    <property type="entry name" value="Nict_dMeBzImd_PRibTrfase_bact"/>
</dbReference>
<comment type="similarity">
    <text evidence="2 10">Belongs to the CobT family.</text>
</comment>
<dbReference type="PANTHER" id="PTHR43463:SF1">
    <property type="entry name" value="NICOTINATE-NUCLEOTIDE--DIMETHYLBENZIMIDAZOLE PHOSPHORIBOSYLTRANSFERASE"/>
    <property type="match status" value="1"/>
</dbReference>
<dbReference type="STRING" id="1288484.GCA_000348665_00558"/>
<evidence type="ECO:0000256" key="1">
    <source>
        <dbReference type="ARBA" id="ARBA00005049"/>
    </source>
</evidence>
<evidence type="ECO:0000256" key="2">
    <source>
        <dbReference type="ARBA" id="ARBA00007110"/>
    </source>
</evidence>
<organism evidence="12 13">
    <name type="scientific">Deinococcus wulumuqiensis</name>
    <dbReference type="NCBI Taxonomy" id="980427"/>
    <lineage>
        <taxon>Bacteria</taxon>
        <taxon>Thermotogati</taxon>
        <taxon>Deinococcota</taxon>
        <taxon>Deinococci</taxon>
        <taxon>Deinococcales</taxon>
        <taxon>Deinococcaceae</taxon>
        <taxon>Deinococcus</taxon>
    </lineage>
</organism>
<keyword evidence="5 10" id="KW-0169">Cobalamin biosynthesis</keyword>
<dbReference type="FunFam" id="3.40.50.10210:FF:000001">
    <property type="entry name" value="Nicotinate-nucleotide--dimethylbenzimidazole phosphoribosyltransferase"/>
    <property type="match status" value="1"/>
</dbReference>
<reference evidence="12 13" key="1">
    <citation type="submission" date="2018-07" db="EMBL/GenBank/DDBJ databases">
        <title>Complete Genome and Methylome Analysis of Deinococcus wulumuqiensis NEB 479.</title>
        <authorList>
            <person name="Fomenkov A."/>
            <person name="Luyten Y."/>
            <person name="Vincze T."/>
            <person name="Anton B.P."/>
            <person name="Clark T."/>
            <person name="Roberts R.J."/>
            <person name="Morgan R.D."/>
        </authorList>
    </citation>
    <scope>NUCLEOTIDE SEQUENCE [LARGE SCALE GENOMIC DNA]</scope>
    <source>
        <strain evidence="12 13">NEB 479</strain>
        <plasmid evidence="13">Plasmid pdrda</plasmid>
    </source>
</reference>
<comment type="function">
    <text evidence="10">Catalyzes the synthesis of alpha-ribazole-5'-phosphate from nicotinate mononucleotide (NAMN) and 5,6-dimethylbenzimidazole (DMB).</text>
</comment>
<dbReference type="CDD" id="cd02439">
    <property type="entry name" value="DMB-PRT_CobT"/>
    <property type="match status" value="1"/>
</dbReference>
<proteinExistence type="inferred from homology"/>
<keyword evidence="12" id="KW-0614">Plasmid</keyword>
<dbReference type="KEGG" id="dwu:DVJ83_13415"/>
<evidence type="ECO:0000256" key="5">
    <source>
        <dbReference type="ARBA" id="ARBA00022573"/>
    </source>
</evidence>
<dbReference type="SUPFAM" id="SSF52733">
    <property type="entry name" value="Nicotinate mononucleotide:5,6-dimethylbenzimidazole phosphoribosyltransferase (CobT)"/>
    <property type="match status" value="1"/>
</dbReference>
<dbReference type="NCBIfam" id="TIGR03160">
    <property type="entry name" value="cobT_DBIPRT"/>
    <property type="match status" value="1"/>
</dbReference>
<evidence type="ECO:0000256" key="11">
    <source>
        <dbReference type="SAM" id="MobiDB-lite"/>
    </source>
</evidence>
<comment type="catalytic activity">
    <reaction evidence="9 10">
        <text>5,6-dimethylbenzimidazole + nicotinate beta-D-ribonucleotide = alpha-ribazole 5'-phosphate + nicotinate + H(+)</text>
        <dbReference type="Rhea" id="RHEA:11196"/>
        <dbReference type="ChEBI" id="CHEBI:15378"/>
        <dbReference type="ChEBI" id="CHEBI:15890"/>
        <dbReference type="ChEBI" id="CHEBI:32544"/>
        <dbReference type="ChEBI" id="CHEBI:57502"/>
        <dbReference type="ChEBI" id="CHEBI:57918"/>
        <dbReference type="EC" id="2.4.2.21"/>
    </reaction>
</comment>
<dbReference type="PANTHER" id="PTHR43463">
    <property type="entry name" value="NICOTINATE-NUCLEOTIDE--DIMETHYLBENZIMIDAZOLE PHOSPHORIBOSYLTRANSFERASE"/>
    <property type="match status" value="1"/>
</dbReference>
<dbReference type="EC" id="2.4.2.21" evidence="3 10"/>
<keyword evidence="6 10" id="KW-0328">Glycosyltransferase</keyword>
<gene>
    <name evidence="10 12" type="primary">cobT</name>
    <name evidence="12" type="ORF">DVJ83_13415</name>
</gene>
<dbReference type="GO" id="GO:0008939">
    <property type="term" value="F:nicotinate-nucleotide-dimethylbenzimidazole phosphoribosyltransferase activity"/>
    <property type="evidence" value="ECO:0007669"/>
    <property type="project" value="UniProtKB-UniRule"/>
</dbReference>
<feature type="compositionally biased region" description="Gly residues" evidence="11">
    <location>
        <begin position="368"/>
        <end position="377"/>
    </location>
</feature>
<dbReference type="NCBIfam" id="NF000996">
    <property type="entry name" value="PRK00105.1"/>
    <property type="match status" value="1"/>
</dbReference>
<evidence type="ECO:0000256" key="7">
    <source>
        <dbReference type="ARBA" id="ARBA00022679"/>
    </source>
</evidence>
<dbReference type="Pfam" id="PF02277">
    <property type="entry name" value="DBI_PRT"/>
    <property type="match status" value="1"/>
</dbReference>
<evidence type="ECO:0000256" key="6">
    <source>
        <dbReference type="ARBA" id="ARBA00022676"/>
    </source>
</evidence>
<dbReference type="Gene3D" id="3.40.50.10210">
    <property type="match status" value="1"/>
</dbReference>
<evidence type="ECO:0000256" key="8">
    <source>
        <dbReference type="ARBA" id="ARBA00030686"/>
    </source>
</evidence>
<accession>A0A345IKI0</accession>
<dbReference type="AlphaFoldDB" id="A0A345IKI0"/>
<dbReference type="UniPathway" id="UPA00061">
    <property type="reaction ID" value="UER00516"/>
</dbReference>
<feature type="region of interest" description="Disordered" evidence="11">
    <location>
        <begin position="355"/>
        <end position="377"/>
    </location>
</feature>
<dbReference type="RefSeq" id="WP_114672908.1">
    <property type="nucleotide sequence ID" value="NZ_CP031159.1"/>
</dbReference>
<evidence type="ECO:0000313" key="12">
    <source>
        <dbReference type="EMBL" id="AXH00203.1"/>
    </source>
</evidence>
<dbReference type="EMBL" id="CP031159">
    <property type="protein sequence ID" value="AXH00203.1"/>
    <property type="molecule type" value="Genomic_DNA"/>
</dbReference>
<comment type="pathway">
    <text evidence="1 10">Nucleoside biosynthesis; alpha-ribazole biosynthesis; alpha-ribazole from 5,6-dimethylbenzimidazole: step 1/2.</text>
</comment>
<name>A0A345IKI0_9DEIO</name>
<dbReference type="InterPro" id="IPR003200">
    <property type="entry name" value="Nict_dMeBzImd_PRibTrfase"/>
</dbReference>
<geneLocation type="plasmid" evidence="13">
    <name>pdrda</name>
</geneLocation>
<dbReference type="GO" id="GO:0009236">
    <property type="term" value="P:cobalamin biosynthetic process"/>
    <property type="evidence" value="ECO:0007669"/>
    <property type="project" value="UniProtKB-UniRule"/>
</dbReference>
<evidence type="ECO:0000256" key="10">
    <source>
        <dbReference type="HAMAP-Rule" id="MF_00230"/>
    </source>
</evidence>
<dbReference type="Gene3D" id="1.10.1610.10">
    <property type="match status" value="1"/>
</dbReference>
<evidence type="ECO:0000256" key="3">
    <source>
        <dbReference type="ARBA" id="ARBA00011991"/>
    </source>
</evidence>
<sequence length="377" mass="38339">MAIDTGRDFSALTELLGRLTPADAGAMARARQRQAQLTKPAGALGELEELSVRLAGVFGHERPDPRGAAVLVAAGDHGVAAEGVSAYPPEVTPAMVANFLADTPAGPGGAAVSALARTLGADVYVLDAGVNADLPDHPALTRAARRRGTRNLRREAAMTREETLALILAGAALAERAIDAGADFVVPGEMGIGNTTPAAALTARLLGLDPAEVTGRGTGVDDERLAHKVDVVRGALARTDVTDPLDVLAEFGGFEIAAMLGMMLATAARRRAVVLDGFVEGSAALVGVALAPALRDFLFPAGECAERGHAAQLSHLGLNPMFHLGLRLGEGTGGVLALPLLRGAAATLREMRTFEEAAVPDGSKGPDGSTGPGGGEG</sequence>
<dbReference type="HAMAP" id="MF_00230">
    <property type="entry name" value="CobT"/>
    <property type="match status" value="1"/>
</dbReference>